<reference evidence="1 2" key="1">
    <citation type="submission" date="2020-08" db="EMBL/GenBank/DDBJ databases">
        <title>Genomic Encyclopedia of Type Strains, Phase IV (KMG-V): Genome sequencing to study the core and pangenomes of soil and plant-associated prokaryotes.</title>
        <authorList>
            <person name="Whitman W."/>
        </authorList>
    </citation>
    <scope>NUCLEOTIDE SEQUENCE [LARGE SCALE GENOMIC DNA]</scope>
    <source>
        <strain evidence="1 2">MP601</strain>
    </source>
</reference>
<evidence type="ECO:0000313" key="2">
    <source>
        <dbReference type="Proteomes" id="UP000548326"/>
    </source>
</evidence>
<accession>A0A841JH36</accession>
<name>A0A841JH36_9SPHI</name>
<evidence type="ECO:0000313" key="1">
    <source>
        <dbReference type="EMBL" id="MBB6130479.1"/>
    </source>
</evidence>
<dbReference type="AlphaFoldDB" id="A0A841JH36"/>
<dbReference type="EMBL" id="JACHCA010000015">
    <property type="protein sequence ID" value="MBB6130479.1"/>
    <property type="molecule type" value="Genomic_DNA"/>
</dbReference>
<gene>
    <name evidence="1" type="ORF">HDF22_004619</name>
</gene>
<protein>
    <submittedName>
        <fullName evidence="1">Uncharacterized protein</fullName>
    </submittedName>
</protein>
<comment type="caution">
    <text evidence="1">The sequence shown here is derived from an EMBL/GenBank/DDBJ whole genome shotgun (WGS) entry which is preliminary data.</text>
</comment>
<organism evidence="1 2">
    <name type="scientific">Mucilaginibacter lappiensis</name>
    <dbReference type="NCBI Taxonomy" id="354630"/>
    <lineage>
        <taxon>Bacteria</taxon>
        <taxon>Pseudomonadati</taxon>
        <taxon>Bacteroidota</taxon>
        <taxon>Sphingobacteriia</taxon>
        <taxon>Sphingobacteriales</taxon>
        <taxon>Sphingobacteriaceae</taxon>
        <taxon>Mucilaginibacter</taxon>
    </lineage>
</organism>
<proteinExistence type="predicted"/>
<dbReference type="Proteomes" id="UP000548326">
    <property type="component" value="Unassembled WGS sequence"/>
</dbReference>
<sequence>MFMLTCSSKRTIDILCFTYKLSSKVNNHLTLTSVIVNKLQCNRINRIMFISDKNLSGICMGII</sequence>